<evidence type="ECO:0000259" key="7">
    <source>
        <dbReference type="PROSITE" id="PS51782"/>
    </source>
</evidence>
<dbReference type="Pfam" id="PF00877">
    <property type="entry name" value="NLPC_P60"/>
    <property type="match status" value="1"/>
</dbReference>
<evidence type="ECO:0000256" key="3">
    <source>
        <dbReference type="ARBA" id="ARBA00022729"/>
    </source>
</evidence>
<keyword evidence="6" id="KW-0788">Thiol protease</keyword>
<dbReference type="SUPFAM" id="SSF54106">
    <property type="entry name" value="LysM domain"/>
    <property type="match status" value="2"/>
</dbReference>
<evidence type="ECO:0000256" key="2">
    <source>
        <dbReference type="ARBA" id="ARBA00022670"/>
    </source>
</evidence>
<dbReference type="SMART" id="SM00257">
    <property type="entry name" value="LysM"/>
    <property type="match status" value="2"/>
</dbReference>
<reference evidence="9" key="1">
    <citation type="submission" date="2023-06" db="EMBL/GenBank/DDBJ databases">
        <title>A Treasure from Seagulls: Isolation and Description of Aciduricobacillus qingdaonensis gen. nov., sp. nov., a Rare Obligately Uric Acid-utilizing Member in the Family Bacillaceae.</title>
        <authorList>
            <person name="Liu W."/>
            <person name="Wang B."/>
        </authorList>
    </citation>
    <scope>NUCLEOTIDE SEQUENCE</scope>
    <source>
        <strain evidence="9">44XB</strain>
    </source>
</reference>
<dbReference type="SUPFAM" id="SSF54001">
    <property type="entry name" value="Cysteine proteinases"/>
    <property type="match status" value="1"/>
</dbReference>
<dbReference type="InterPro" id="IPR000064">
    <property type="entry name" value="NLP_P60_dom"/>
</dbReference>
<accession>A0ABY9KZD7</accession>
<gene>
    <name evidence="9" type="ORF">QR721_10860</name>
</gene>
<feature type="domain" description="LysM" evidence="7">
    <location>
        <begin position="22"/>
        <end position="65"/>
    </location>
</feature>
<feature type="domain" description="LysM" evidence="7">
    <location>
        <begin position="90"/>
        <end position="133"/>
    </location>
</feature>
<dbReference type="PANTHER" id="PTHR47053">
    <property type="entry name" value="MUREIN DD-ENDOPEPTIDASE MEPH-RELATED"/>
    <property type="match status" value="1"/>
</dbReference>
<dbReference type="InterPro" id="IPR038765">
    <property type="entry name" value="Papain-like_cys_pep_sf"/>
</dbReference>
<keyword evidence="10" id="KW-1185">Reference proteome</keyword>
<feature type="domain" description="NlpC/P60" evidence="8">
    <location>
        <begin position="155"/>
        <end position="275"/>
    </location>
</feature>
<keyword evidence="3" id="KW-0732">Signal</keyword>
<dbReference type="InterPro" id="IPR051202">
    <property type="entry name" value="Peptidase_C40"/>
</dbReference>
<comment type="similarity">
    <text evidence="1">Belongs to the peptidase C40 family.</text>
</comment>
<keyword evidence="2" id="KW-0645">Protease</keyword>
<dbReference type="Proteomes" id="UP001180087">
    <property type="component" value="Chromosome"/>
</dbReference>
<evidence type="ECO:0000256" key="1">
    <source>
        <dbReference type="ARBA" id="ARBA00007074"/>
    </source>
</evidence>
<dbReference type="Gene3D" id="3.90.1720.10">
    <property type="entry name" value="endopeptidase domain like (from Nostoc punctiforme)"/>
    <property type="match status" value="1"/>
</dbReference>
<name>A0ABY9KZD7_9BACI</name>
<evidence type="ECO:0000313" key="10">
    <source>
        <dbReference type="Proteomes" id="UP001180087"/>
    </source>
</evidence>
<evidence type="ECO:0000256" key="6">
    <source>
        <dbReference type="ARBA" id="ARBA00022807"/>
    </source>
</evidence>
<protein>
    <submittedName>
        <fullName evidence="9">LysM peptidoglycan-binding domain-containing protein</fullName>
    </submittedName>
</protein>
<sequence>MSVTATATIAASFIGAGSAEAAAYKVKKGDTLYSIAHKNKTSVSSLKSINKLKSSNIKVGQVLQTTAKKKAASSKTKVAKSAAVKTASTKVYTVKKGDTLYRIATNNKISVNTLKAWNGLKSNNIKVGQKLTVKGGKAVKSSSVKQTSNNVSSAGYDVDKLISVAKDQLGTPYVFGGSSPSGFDCSGFISYVYNKAGKSIGRTSAAGFYSKASSVSNPEVGDLVFFAGTYKSGISHVGIYIGGNQFIHAGGDRVQITSLSNSYWKSHFHSYKRFN</sequence>
<dbReference type="Gene3D" id="3.10.350.10">
    <property type="entry name" value="LysM domain"/>
    <property type="match status" value="2"/>
</dbReference>
<dbReference type="CDD" id="cd00118">
    <property type="entry name" value="LysM"/>
    <property type="match status" value="2"/>
</dbReference>
<dbReference type="InterPro" id="IPR036779">
    <property type="entry name" value="LysM_dom_sf"/>
</dbReference>
<dbReference type="PANTHER" id="PTHR47053:SF1">
    <property type="entry name" value="MUREIN DD-ENDOPEPTIDASE MEPH-RELATED"/>
    <property type="match status" value="1"/>
</dbReference>
<dbReference type="Pfam" id="PF01476">
    <property type="entry name" value="LysM"/>
    <property type="match status" value="2"/>
</dbReference>
<keyword evidence="4" id="KW-0677">Repeat</keyword>
<proteinExistence type="inferred from homology"/>
<evidence type="ECO:0000256" key="4">
    <source>
        <dbReference type="ARBA" id="ARBA00022737"/>
    </source>
</evidence>
<keyword evidence="5" id="KW-0378">Hydrolase</keyword>
<evidence type="ECO:0000256" key="5">
    <source>
        <dbReference type="ARBA" id="ARBA00022801"/>
    </source>
</evidence>
<dbReference type="PROSITE" id="PS51782">
    <property type="entry name" value="LYSM"/>
    <property type="match status" value="2"/>
</dbReference>
<evidence type="ECO:0000313" key="9">
    <source>
        <dbReference type="EMBL" id="WLV26050.1"/>
    </source>
</evidence>
<dbReference type="InterPro" id="IPR018392">
    <property type="entry name" value="LysM"/>
</dbReference>
<dbReference type="EMBL" id="CP129113">
    <property type="protein sequence ID" value="WLV26050.1"/>
    <property type="molecule type" value="Genomic_DNA"/>
</dbReference>
<evidence type="ECO:0000259" key="8">
    <source>
        <dbReference type="PROSITE" id="PS51935"/>
    </source>
</evidence>
<organism evidence="9 10">
    <name type="scientific">Aciduricibacillus chroicocephali</name>
    <dbReference type="NCBI Taxonomy" id="3054939"/>
    <lineage>
        <taxon>Bacteria</taxon>
        <taxon>Bacillati</taxon>
        <taxon>Bacillota</taxon>
        <taxon>Bacilli</taxon>
        <taxon>Bacillales</taxon>
        <taxon>Bacillaceae</taxon>
        <taxon>Aciduricibacillus</taxon>
    </lineage>
</organism>
<dbReference type="PROSITE" id="PS51935">
    <property type="entry name" value="NLPC_P60"/>
    <property type="match status" value="1"/>
</dbReference>